<dbReference type="NCBIfam" id="NF033510">
    <property type="entry name" value="Ca_tandemer"/>
    <property type="match status" value="4"/>
</dbReference>
<dbReference type="InterPro" id="IPR044016">
    <property type="entry name" value="Big_13"/>
</dbReference>
<feature type="domain" description="Bacterial Ig" evidence="2">
    <location>
        <begin position="307"/>
        <end position="383"/>
    </location>
</feature>
<dbReference type="Gene3D" id="2.60.40.10">
    <property type="entry name" value="Immunoglobulins"/>
    <property type="match status" value="6"/>
</dbReference>
<evidence type="ECO:0000313" key="6">
    <source>
        <dbReference type="Proteomes" id="UP000037442"/>
    </source>
</evidence>
<dbReference type="AlphaFoldDB" id="A0A0L7N238"/>
<dbReference type="InterPro" id="IPR048051">
    <property type="entry name" value="BapA-like_prefix-like"/>
</dbReference>
<feature type="domain" description="Bacterial Ig" evidence="2">
    <location>
        <begin position="523"/>
        <end position="584"/>
    </location>
</feature>
<feature type="compositionally biased region" description="Low complexity" evidence="1">
    <location>
        <begin position="177"/>
        <end position="194"/>
    </location>
</feature>
<feature type="domain" description="Biofilm-associated protein BapA-like prefix-like" evidence="4">
    <location>
        <begin position="3"/>
        <end position="53"/>
    </location>
</feature>
<feature type="domain" description="Bacterial Ig-like" evidence="3">
    <location>
        <begin position="122"/>
        <end position="199"/>
    </location>
</feature>
<dbReference type="Pfam" id="PF19077">
    <property type="entry name" value="Big_13"/>
    <property type="match status" value="2"/>
</dbReference>
<feature type="region of interest" description="Disordered" evidence="1">
    <location>
        <begin position="94"/>
        <end position="242"/>
    </location>
</feature>
<feature type="compositionally biased region" description="Polar residues" evidence="1">
    <location>
        <begin position="196"/>
        <end position="219"/>
    </location>
</feature>
<feature type="domain" description="Bacterial Ig-like" evidence="3">
    <location>
        <begin position="209"/>
        <end position="303"/>
    </location>
</feature>
<evidence type="ECO:0000256" key="1">
    <source>
        <dbReference type="SAM" id="MobiDB-lite"/>
    </source>
</evidence>
<feature type="compositionally biased region" description="Polar residues" evidence="1">
    <location>
        <begin position="228"/>
        <end position="242"/>
    </location>
</feature>
<evidence type="ECO:0000313" key="5">
    <source>
        <dbReference type="EMBL" id="KOC28262.1"/>
    </source>
</evidence>
<dbReference type="Pfam" id="PF17936">
    <property type="entry name" value="Big_6"/>
    <property type="match status" value="2"/>
</dbReference>
<feature type="region of interest" description="Disordered" evidence="1">
    <location>
        <begin position="312"/>
        <end position="355"/>
    </location>
</feature>
<proteinExistence type="predicted"/>
<dbReference type="EMBL" id="JNVD01000009">
    <property type="protein sequence ID" value="KOC28262.1"/>
    <property type="molecule type" value="Genomic_DNA"/>
</dbReference>
<feature type="region of interest" description="Disordered" evidence="1">
    <location>
        <begin position="368"/>
        <end position="394"/>
    </location>
</feature>
<accession>A0A0L7N238</accession>
<organism evidence="5 6">
    <name type="scientific">Comamonas testosteroni</name>
    <name type="common">Pseudomonas testosteroni</name>
    <dbReference type="NCBI Taxonomy" id="285"/>
    <lineage>
        <taxon>Bacteria</taxon>
        <taxon>Pseudomonadati</taxon>
        <taxon>Pseudomonadota</taxon>
        <taxon>Betaproteobacteria</taxon>
        <taxon>Burkholderiales</taxon>
        <taxon>Comamonadaceae</taxon>
        <taxon>Comamonas</taxon>
    </lineage>
</organism>
<gene>
    <name evidence="5" type="ORF">GL58_00045</name>
</gene>
<dbReference type="InterPro" id="IPR013783">
    <property type="entry name" value="Ig-like_fold"/>
</dbReference>
<protein>
    <submittedName>
        <fullName evidence="5">Uncharacterized protein</fullName>
    </submittedName>
</protein>
<evidence type="ECO:0000259" key="4">
    <source>
        <dbReference type="Pfam" id="PF22783"/>
    </source>
</evidence>
<dbReference type="Pfam" id="PF22783">
    <property type="entry name" value="BapA_N"/>
    <property type="match status" value="1"/>
</dbReference>
<feature type="non-terminal residue" evidence="5">
    <location>
        <position position="751"/>
    </location>
</feature>
<dbReference type="InterPro" id="IPR041498">
    <property type="entry name" value="Big_6"/>
</dbReference>
<feature type="compositionally biased region" description="Polar residues" evidence="1">
    <location>
        <begin position="314"/>
        <end position="355"/>
    </location>
</feature>
<sequence>MANYSHVSNDLIIQFKNGRTLQIKGFFTTHEIANNLVFEEDNQLILVEFHNAMSGAGDGIVEASVIYEPIEDGLATTALLGLLGAAAIGLAAGGGGGGSPSTPPAPPSLTISGNGKPVADGHATNDNTPNLSGTAKPGSTVTIYDNGQAIGSTTADGNGNWSYTPTQPLTEGSHSLTATATDSTGSSSPSPAQTVGVDTQPPSAPNIGTVTDNAGTATGSIVAGGTTDDATPTLSGTAEPGSTVSIYDGSTLLGTTTAGPDGIWTFTPFPPLTDGSHQLTATATDAAGNPSGPSASFGLTVDTTPPAAPVATISDPNGDNIPTASGTTEPGSTVTVTWPDGSTSTTTADPVTGQWTVDAPTVQPSGTVSAVATDPAGNTSSGTGTWTADTTAPDTTTVGTTVTVTSVAGDNVVNATESTSTSVPVTVALVNVPADAATTTVNVLVDGVTYAATSADGGITWTAQVPGSALAGATTPTVTAEATFTDAAGNTSAPVSDTQAYTVDTAATTTVAVTDANGDNLPTASGVADPGSTVTVTWPDGTTSTATADPVTGAWSVDATVAQPSGTVTAVATDPAGNTSPLQTTPWTADTTAPTTTATIDSISLDSGAPGDFITNDSDGLTVNATLSAALAPGEVLMYSTDGGATWTDITASVSGTAVSYVDAGLTGTATVQMRVEDAAGNAGTAASQLVTVDTAATTTVAVTDANGDNLPTASGVADPGSTVTVTWPDGTTSTATADPVTGAWSVDATV</sequence>
<reference evidence="6" key="1">
    <citation type="submission" date="2014-06" db="EMBL/GenBank/DDBJ databases">
        <title>Draft genome sequence of C. testosteroni WDL7.</title>
        <authorList>
            <person name="Wu Y."/>
            <person name="Seshan H."/>
            <person name="Arumugam K."/>
        </authorList>
    </citation>
    <scope>NUCLEOTIDE SEQUENCE [LARGE SCALE GENOMIC DNA]</scope>
    <source>
        <strain evidence="6">WDL7</strain>
    </source>
</reference>
<evidence type="ECO:0000259" key="2">
    <source>
        <dbReference type="Pfam" id="PF17936"/>
    </source>
</evidence>
<evidence type="ECO:0000259" key="3">
    <source>
        <dbReference type="Pfam" id="PF19077"/>
    </source>
</evidence>
<feature type="compositionally biased region" description="Polar residues" evidence="1">
    <location>
        <begin position="124"/>
        <end position="176"/>
    </location>
</feature>
<dbReference type="Proteomes" id="UP000037442">
    <property type="component" value="Unassembled WGS sequence"/>
</dbReference>
<feature type="compositionally biased region" description="Low complexity" evidence="1">
    <location>
        <begin position="379"/>
        <end position="394"/>
    </location>
</feature>
<name>A0A0L7N238_COMTE</name>
<comment type="caution">
    <text evidence="5">The sequence shown here is derived from an EMBL/GenBank/DDBJ whole genome shotgun (WGS) entry which is preliminary data.</text>
</comment>